<dbReference type="PROSITE" id="PS50800">
    <property type="entry name" value="SAP"/>
    <property type="match status" value="1"/>
</dbReference>
<dbReference type="InterPro" id="IPR003034">
    <property type="entry name" value="SAP_dom"/>
</dbReference>
<dbReference type="SMART" id="SM00513">
    <property type="entry name" value="SAP"/>
    <property type="match status" value="1"/>
</dbReference>
<protein>
    <recommendedName>
        <fullName evidence="2">SAP domain-containing protein</fullName>
    </recommendedName>
</protein>
<keyword evidence="4" id="KW-1185">Reference proteome</keyword>
<accession>A0AAD8Y8H1</accession>
<feature type="compositionally biased region" description="Basic and acidic residues" evidence="1">
    <location>
        <begin position="1"/>
        <end position="20"/>
    </location>
</feature>
<dbReference type="AlphaFoldDB" id="A0AAD8Y8H1"/>
<dbReference type="Proteomes" id="UP001224775">
    <property type="component" value="Unassembled WGS sequence"/>
</dbReference>
<dbReference type="EMBL" id="JATAAI010000014">
    <property type="protein sequence ID" value="KAK1740887.1"/>
    <property type="molecule type" value="Genomic_DNA"/>
</dbReference>
<name>A0AAD8Y8H1_9STRA</name>
<feature type="region of interest" description="Disordered" evidence="1">
    <location>
        <begin position="1"/>
        <end position="34"/>
    </location>
</feature>
<organism evidence="3 4">
    <name type="scientific">Skeletonema marinoi</name>
    <dbReference type="NCBI Taxonomy" id="267567"/>
    <lineage>
        <taxon>Eukaryota</taxon>
        <taxon>Sar</taxon>
        <taxon>Stramenopiles</taxon>
        <taxon>Ochrophyta</taxon>
        <taxon>Bacillariophyta</taxon>
        <taxon>Coscinodiscophyceae</taxon>
        <taxon>Thalassiosirophycidae</taxon>
        <taxon>Thalassiosirales</taxon>
        <taxon>Skeletonemataceae</taxon>
        <taxon>Skeletonema</taxon>
        <taxon>Skeletonema marinoi-dohrnii complex</taxon>
    </lineage>
</organism>
<comment type="caution">
    <text evidence="3">The sequence shown here is derived from an EMBL/GenBank/DDBJ whole genome shotgun (WGS) entry which is preliminary data.</text>
</comment>
<feature type="domain" description="SAP" evidence="2">
    <location>
        <begin position="42"/>
        <end position="76"/>
    </location>
</feature>
<evidence type="ECO:0000313" key="4">
    <source>
        <dbReference type="Proteomes" id="UP001224775"/>
    </source>
</evidence>
<evidence type="ECO:0000259" key="2">
    <source>
        <dbReference type="PROSITE" id="PS50800"/>
    </source>
</evidence>
<dbReference type="SUPFAM" id="SSF68906">
    <property type="entry name" value="SAP domain"/>
    <property type="match status" value="1"/>
</dbReference>
<reference evidence="3" key="1">
    <citation type="submission" date="2023-06" db="EMBL/GenBank/DDBJ databases">
        <title>Survivors Of The Sea: Transcriptome response of Skeletonema marinoi to long-term dormancy.</title>
        <authorList>
            <person name="Pinder M.I.M."/>
            <person name="Kourtchenko O."/>
            <person name="Robertson E.K."/>
            <person name="Larsson T."/>
            <person name="Maumus F."/>
            <person name="Osuna-Cruz C.M."/>
            <person name="Vancaester E."/>
            <person name="Stenow R."/>
            <person name="Vandepoele K."/>
            <person name="Ploug H."/>
            <person name="Bruchert V."/>
            <person name="Godhe A."/>
            <person name="Topel M."/>
        </authorList>
    </citation>
    <scope>NUCLEOTIDE SEQUENCE</scope>
    <source>
        <strain evidence="3">R05AC</strain>
    </source>
</reference>
<dbReference type="Pfam" id="PF02037">
    <property type="entry name" value="SAP"/>
    <property type="match status" value="1"/>
</dbReference>
<dbReference type="Gene3D" id="1.10.720.30">
    <property type="entry name" value="SAP domain"/>
    <property type="match status" value="1"/>
</dbReference>
<gene>
    <name evidence="3" type="ORF">QTG54_008139</name>
</gene>
<sequence>MYASFNKREPRQDAPLEHHSPPVTQAEPQEEAVNNDWTEASLKALKNDELKAILQGLGLKRSGNKKELVDRILGREVVTENKKKPKWRNSKARAMLVRMLMDKQSNVHKMTWKEIHASHEWFQEYDPMLFQRYVRDLRKANPQKVAVGQ</sequence>
<dbReference type="InterPro" id="IPR036361">
    <property type="entry name" value="SAP_dom_sf"/>
</dbReference>
<evidence type="ECO:0000313" key="3">
    <source>
        <dbReference type="EMBL" id="KAK1740887.1"/>
    </source>
</evidence>
<proteinExistence type="predicted"/>
<evidence type="ECO:0000256" key="1">
    <source>
        <dbReference type="SAM" id="MobiDB-lite"/>
    </source>
</evidence>